<evidence type="ECO:0000313" key="1">
    <source>
        <dbReference type="EnsemblMetazoa" id="GBRI025538-PA"/>
    </source>
</evidence>
<dbReference type="AlphaFoldDB" id="A0A1A9WMY4"/>
<protein>
    <submittedName>
        <fullName evidence="1">Uncharacterized protein</fullName>
    </submittedName>
</protein>
<name>A0A1A9WMY4_9MUSC</name>
<proteinExistence type="predicted"/>
<dbReference type="Proteomes" id="UP000091820">
    <property type="component" value="Unassembled WGS sequence"/>
</dbReference>
<organism evidence="1 2">
    <name type="scientific">Glossina brevipalpis</name>
    <dbReference type="NCBI Taxonomy" id="37001"/>
    <lineage>
        <taxon>Eukaryota</taxon>
        <taxon>Metazoa</taxon>
        <taxon>Ecdysozoa</taxon>
        <taxon>Arthropoda</taxon>
        <taxon>Hexapoda</taxon>
        <taxon>Insecta</taxon>
        <taxon>Pterygota</taxon>
        <taxon>Neoptera</taxon>
        <taxon>Endopterygota</taxon>
        <taxon>Diptera</taxon>
        <taxon>Brachycera</taxon>
        <taxon>Muscomorpha</taxon>
        <taxon>Hippoboscoidea</taxon>
        <taxon>Glossinidae</taxon>
        <taxon>Glossina</taxon>
    </lineage>
</organism>
<reference evidence="1" key="2">
    <citation type="submission" date="2020-05" db="UniProtKB">
        <authorList>
            <consortium name="EnsemblMetazoa"/>
        </authorList>
    </citation>
    <scope>IDENTIFICATION</scope>
    <source>
        <strain evidence="1">IAEA</strain>
    </source>
</reference>
<dbReference type="EnsemblMetazoa" id="GBRI025538-RA">
    <property type="protein sequence ID" value="GBRI025538-PA"/>
    <property type="gene ID" value="GBRI025538"/>
</dbReference>
<reference evidence="2" key="1">
    <citation type="submission" date="2014-03" db="EMBL/GenBank/DDBJ databases">
        <authorList>
            <person name="Aksoy S."/>
            <person name="Warren W."/>
            <person name="Wilson R.K."/>
        </authorList>
    </citation>
    <scope>NUCLEOTIDE SEQUENCE [LARGE SCALE GENOMIC DNA]</scope>
    <source>
        <strain evidence="2">IAEA</strain>
    </source>
</reference>
<sequence length="159" mass="16787">MRTTGAAICITAFLPVFFFGATISYTLNGPCILCASRADDDSKYSTRAHSFCCISGYLFINCRTSTGIAMPGFRMRIKAISPHLEKISDTFSMVSLSRGKSQATIVRDGIVSSKLGSGSIRPSAISTANSSLGMSEASKVSTSLMAALSLALVDCETTE</sequence>
<dbReference type="VEuPathDB" id="VectorBase:GBRI025538"/>
<keyword evidence="2" id="KW-1185">Reference proteome</keyword>
<evidence type="ECO:0000313" key="2">
    <source>
        <dbReference type="Proteomes" id="UP000091820"/>
    </source>
</evidence>
<accession>A0A1A9WMY4</accession>